<protein>
    <submittedName>
        <fullName evidence="5">Transketolase</fullName>
    </submittedName>
</protein>
<dbReference type="Proteomes" id="UP000824088">
    <property type="component" value="Unassembled WGS sequence"/>
</dbReference>
<organism evidence="5 6">
    <name type="scientific">Candidatus Limadaptatus stercorigallinarum</name>
    <dbReference type="NCBI Taxonomy" id="2840845"/>
    <lineage>
        <taxon>Bacteria</taxon>
        <taxon>Bacillati</taxon>
        <taxon>Bacillota</taxon>
        <taxon>Clostridia</taxon>
        <taxon>Eubacteriales</taxon>
        <taxon>Candidatus Limadaptatus</taxon>
    </lineage>
</organism>
<dbReference type="Pfam" id="PF00456">
    <property type="entry name" value="Transketolase_N"/>
    <property type="match status" value="1"/>
</dbReference>
<evidence type="ECO:0000256" key="2">
    <source>
        <dbReference type="ARBA" id="ARBA00007131"/>
    </source>
</evidence>
<sequence>MQKEKLDFLTAKARKLRDDAIEIIGHFGVGHIGGTMSVMDALTVIYYDKANVDPKNPKKQDRDRVIMSKGHAGPAMYAVLCDLGYFPKEWMKTLNQNGTNLPSHCDMNKTPGIDMTAGSLGQGLSAAVGMALAAKIDRNPATIYCFIGDGESQEGQIWEASMFAGSRKLDNLIVLLDSNRMQLDGPVESINGLEPIVDKWKAFNFFVQDVDGHDLSAISDAIDAAKAQHEKPSMIVLRTVKGKGASFTEGVANCHSMSVPEEVWRKETGRYE</sequence>
<name>A0A9D1HSJ6_9FIRM</name>
<dbReference type="AlphaFoldDB" id="A0A9D1HSJ6"/>
<dbReference type="EMBL" id="DVMN01000105">
    <property type="protein sequence ID" value="HIU21739.1"/>
    <property type="molecule type" value="Genomic_DNA"/>
</dbReference>
<gene>
    <name evidence="5" type="ORF">IAD51_05875</name>
</gene>
<dbReference type="InterPro" id="IPR005474">
    <property type="entry name" value="Transketolase_N"/>
</dbReference>
<dbReference type="CDD" id="cd02012">
    <property type="entry name" value="TPP_TK"/>
    <property type="match status" value="1"/>
</dbReference>
<evidence type="ECO:0000256" key="3">
    <source>
        <dbReference type="ARBA" id="ARBA00023052"/>
    </source>
</evidence>
<reference evidence="5" key="2">
    <citation type="journal article" date="2021" name="PeerJ">
        <title>Extensive microbial diversity within the chicken gut microbiome revealed by metagenomics and culture.</title>
        <authorList>
            <person name="Gilroy R."/>
            <person name="Ravi A."/>
            <person name="Getino M."/>
            <person name="Pursley I."/>
            <person name="Horton D.L."/>
            <person name="Alikhan N.F."/>
            <person name="Baker D."/>
            <person name="Gharbi K."/>
            <person name="Hall N."/>
            <person name="Watson M."/>
            <person name="Adriaenssens E.M."/>
            <person name="Foster-Nyarko E."/>
            <person name="Jarju S."/>
            <person name="Secka A."/>
            <person name="Antonio M."/>
            <person name="Oren A."/>
            <person name="Chaudhuri R.R."/>
            <person name="La Ragione R."/>
            <person name="Hildebrand F."/>
            <person name="Pallen M.J."/>
        </authorList>
    </citation>
    <scope>NUCLEOTIDE SEQUENCE</scope>
    <source>
        <strain evidence="5">1063</strain>
    </source>
</reference>
<reference evidence="5" key="1">
    <citation type="submission" date="2020-10" db="EMBL/GenBank/DDBJ databases">
        <authorList>
            <person name="Gilroy R."/>
        </authorList>
    </citation>
    <scope>NUCLEOTIDE SEQUENCE</scope>
    <source>
        <strain evidence="5">1063</strain>
    </source>
</reference>
<comment type="cofactor">
    <cofactor evidence="1">
        <name>thiamine diphosphate</name>
        <dbReference type="ChEBI" id="CHEBI:58937"/>
    </cofactor>
</comment>
<dbReference type="PANTHER" id="PTHR47514">
    <property type="entry name" value="TRANSKETOLASE N-TERMINAL SECTION-RELATED"/>
    <property type="match status" value="1"/>
</dbReference>
<evidence type="ECO:0000256" key="1">
    <source>
        <dbReference type="ARBA" id="ARBA00001964"/>
    </source>
</evidence>
<comment type="similarity">
    <text evidence="2">Belongs to the transketolase family.</text>
</comment>
<dbReference type="SUPFAM" id="SSF52518">
    <property type="entry name" value="Thiamin diphosphate-binding fold (THDP-binding)"/>
    <property type="match status" value="1"/>
</dbReference>
<keyword evidence="3" id="KW-0786">Thiamine pyrophosphate</keyword>
<accession>A0A9D1HSJ6</accession>
<comment type="caution">
    <text evidence="5">The sequence shown here is derived from an EMBL/GenBank/DDBJ whole genome shotgun (WGS) entry which is preliminary data.</text>
</comment>
<evidence type="ECO:0000313" key="5">
    <source>
        <dbReference type="EMBL" id="HIU21739.1"/>
    </source>
</evidence>
<feature type="domain" description="Transketolase N-terminal" evidence="4">
    <location>
        <begin position="15"/>
        <end position="259"/>
    </location>
</feature>
<dbReference type="InterPro" id="IPR029061">
    <property type="entry name" value="THDP-binding"/>
</dbReference>
<evidence type="ECO:0000313" key="6">
    <source>
        <dbReference type="Proteomes" id="UP000824088"/>
    </source>
</evidence>
<dbReference type="Gene3D" id="3.40.50.970">
    <property type="match status" value="1"/>
</dbReference>
<proteinExistence type="inferred from homology"/>
<evidence type="ECO:0000259" key="4">
    <source>
        <dbReference type="Pfam" id="PF00456"/>
    </source>
</evidence>
<dbReference type="PANTHER" id="PTHR47514:SF1">
    <property type="entry name" value="TRANSKETOLASE N-TERMINAL SECTION-RELATED"/>
    <property type="match status" value="1"/>
</dbReference>